<feature type="compositionally biased region" description="Basic and acidic residues" evidence="1">
    <location>
        <begin position="56"/>
        <end position="79"/>
    </location>
</feature>
<dbReference type="OrthoDB" id="267682at2759"/>
<feature type="region of interest" description="Disordered" evidence="1">
    <location>
        <begin position="1"/>
        <end position="28"/>
    </location>
</feature>
<sequence>MLFRDTGSCAHSSVDSEDYSSSGGSLASSESCATRAFESRMKQFFESGPVLEFEAREGKSQLEDAGRRKKGIAQDREEGSWNSAAGAGDEQESCLNADDEAYLGMLMQGIDNMVLLDTEFYPYPTPEYFKTHPPRRGLTDEQVAEPGISSSHHHGTKMFIGGLRFEVVHVGRHMIGWIFEVACGVRLPSSSILVHRKAKGGRSGSPTGCASVFVSSEEEVELLLAMNQRLFCAEKGVYVAPSAERMAELIASKSILDVTEGRARGPTHPVIIERAYGNAGHHGTRSNASTSLQQEHVVPCPPSPYDLVPLGTPSGATSLPSCSNASSVRSSLSVPLGPKPVTGGDSDQAGRTRLLTPSKEPIYHLYPGTEGASKLLPSTSATLQRAVSIFVGGFSAETDQEFVAWVFSLMGVPVHPSNVSHYVDSQSGARAGCVLVRVEEQEVSKVLSWNRRVVCDARGVYFTSSQRAVVALLAARDKAAGPARPLAIRRKDGGRGVPKTTVPGSMAPPPPPFPVMWDPAQSTPAAWQQASSQPVAPPPPPYMQSVIIGNQTYQLPPGASIQLQVVPVITAPNIPSAPVPMQSPALPMYQPMPPPPPPPLR</sequence>
<keyword evidence="3" id="KW-1185">Reference proteome</keyword>
<feature type="region of interest" description="Disordered" evidence="1">
    <location>
        <begin position="56"/>
        <end position="92"/>
    </location>
</feature>
<evidence type="ECO:0000313" key="3">
    <source>
        <dbReference type="Proteomes" id="UP000283634"/>
    </source>
</evidence>
<organism evidence="2 3">
    <name type="scientific">Trypanosoma rangeli</name>
    <dbReference type="NCBI Taxonomy" id="5698"/>
    <lineage>
        <taxon>Eukaryota</taxon>
        <taxon>Discoba</taxon>
        <taxon>Euglenozoa</taxon>
        <taxon>Kinetoplastea</taxon>
        <taxon>Metakinetoplastina</taxon>
        <taxon>Trypanosomatida</taxon>
        <taxon>Trypanosomatidae</taxon>
        <taxon>Trypanosoma</taxon>
        <taxon>Herpetosoma</taxon>
    </lineage>
</organism>
<evidence type="ECO:0008006" key="4">
    <source>
        <dbReference type="Google" id="ProtNLM"/>
    </source>
</evidence>
<accession>A0A3R7L0J2</accession>
<comment type="caution">
    <text evidence="2">The sequence shown here is derived from an EMBL/GenBank/DDBJ whole genome shotgun (WGS) entry which is preliminary data.</text>
</comment>
<reference evidence="2 3" key="1">
    <citation type="journal article" date="2018" name="BMC Genomics">
        <title>Genomic comparison of Trypanosoma conorhini and Trypanosoma rangeli to Trypanosoma cruzi strains of high and low virulence.</title>
        <authorList>
            <person name="Bradwell K.R."/>
            <person name="Koparde V.N."/>
            <person name="Matveyev A.V."/>
            <person name="Serrano M.G."/>
            <person name="Alves J.M."/>
            <person name="Parikh H."/>
            <person name="Huang B."/>
            <person name="Lee V."/>
            <person name="Espinosa-Alvarez O."/>
            <person name="Ortiz P.A."/>
            <person name="Costa-Martins A.G."/>
            <person name="Teixeira M.M."/>
            <person name="Buck G.A."/>
        </authorList>
    </citation>
    <scope>NUCLEOTIDE SEQUENCE [LARGE SCALE GENOMIC DNA]</scope>
    <source>
        <strain evidence="2 3">AM80</strain>
    </source>
</reference>
<dbReference type="EMBL" id="MKGL01000143">
    <property type="protein sequence ID" value="RNF05127.1"/>
    <property type="molecule type" value="Genomic_DNA"/>
</dbReference>
<name>A0A3R7L0J2_TRYRA</name>
<dbReference type="Proteomes" id="UP000283634">
    <property type="component" value="Unassembled WGS sequence"/>
</dbReference>
<feature type="region of interest" description="Disordered" evidence="1">
    <location>
        <begin position="488"/>
        <end position="510"/>
    </location>
</feature>
<feature type="compositionally biased region" description="Low complexity" evidence="1">
    <location>
        <begin position="19"/>
        <end position="28"/>
    </location>
</feature>
<dbReference type="RefSeq" id="XP_029238502.1">
    <property type="nucleotide sequence ID" value="XM_029381766.1"/>
</dbReference>
<proteinExistence type="predicted"/>
<feature type="region of interest" description="Disordered" evidence="1">
    <location>
        <begin position="330"/>
        <end position="352"/>
    </location>
</feature>
<dbReference type="GeneID" id="40328791"/>
<gene>
    <name evidence="2" type="ORF">TraAM80_04858</name>
</gene>
<dbReference type="OMA" id="SILVHRK"/>
<dbReference type="AlphaFoldDB" id="A0A3R7L0J2"/>
<protein>
    <recommendedName>
        <fullName evidence="4">RRM domain-containing protein</fullName>
    </recommendedName>
</protein>
<dbReference type="VEuPathDB" id="TriTrypDB:TRSC58_00303"/>
<evidence type="ECO:0000256" key="1">
    <source>
        <dbReference type="SAM" id="MobiDB-lite"/>
    </source>
</evidence>
<evidence type="ECO:0000313" key="2">
    <source>
        <dbReference type="EMBL" id="RNF05127.1"/>
    </source>
</evidence>